<reference evidence="2" key="1">
    <citation type="submission" date="2018-12" db="EMBL/GenBank/DDBJ databases">
        <title>A new species of lactobacillus.</title>
        <authorList>
            <person name="Jian Y."/>
            <person name="Xin L."/>
            <person name="Hong Z.J."/>
            <person name="Ming L.Z."/>
            <person name="Hong X.Z."/>
        </authorList>
    </citation>
    <scope>NUCLEOTIDE SEQUENCE [LARGE SCALE GENOMIC DNA]</scope>
    <source>
        <strain evidence="2">HSLZ-75</strain>
    </source>
</reference>
<dbReference type="Proteomes" id="UP000294321">
    <property type="component" value="Chromosome"/>
</dbReference>
<evidence type="ECO:0000313" key="1">
    <source>
        <dbReference type="EMBL" id="QBP18529.1"/>
    </source>
</evidence>
<gene>
    <name evidence="1" type="ORF">ELX58_05155</name>
</gene>
<accession>A0A4V1ALR6</accession>
<proteinExistence type="predicted"/>
<name>A0A4V1ALR6_9LACO</name>
<evidence type="ECO:0000313" key="2">
    <source>
        <dbReference type="Proteomes" id="UP000294321"/>
    </source>
</evidence>
<dbReference type="RefSeq" id="WP_133442088.1">
    <property type="nucleotide sequence ID" value="NZ_CP034726.1"/>
</dbReference>
<dbReference type="EMBL" id="CP034726">
    <property type="protein sequence ID" value="QBP18529.1"/>
    <property type="molecule type" value="Genomic_DNA"/>
</dbReference>
<keyword evidence="2" id="KW-1185">Reference proteome</keyword>
<dbReference type="AlphaFoldDB" id="A0A4V1ALR6"/>
<dbReference type="KEGG" id="lji:ELX58_05155"/>
<sequence length="75" mass="8636">MPAEDLYKLILQNVSTLDPGDAIFELKQLNKMTQINFDKEIDLLSDPDVTGKPNVLKQVNEMITKQFTAWQKQNQ</sequence>
<organism evidence="1 2">
    <name type="scientific">Acetilactobacillus jinshanensis</name>
    <dbReference type="NCBI Taxonomy" id="1720083"/>
    <lineage>
        <taxon>Bacteria</taxon>
        <taxon>Bacillati</taxon>
        <taxon>Bacillota</taxon>
        <taxon>Bacilli</taxon>
        <taxon>Lactobacillales</taxon>
        <taxon>Lactobacillaceae</taxon>
        <taxon>Acetilactobacillus</taxon>
    </lineage>
</organism>
<protein>
    <submittedName>
        <fullName evidence="1">Uncharacterized protein</fullName>
    </submittedName>
</protein>